<evidence type="ECO:0000313" key="2">
    <source>
        <dbReference type="Proteomes" id="UP001149009"/>
    </source>
</evidence>
<evidence type="ECO:0000313" key="1">
    <source>
        <dbReference type="EMBL" id="MCT8990423.1"/>
    </source>
</evidence>
<dbReference type="AlphaFoldDB" id="A0A9X2X827"/>
<sequence length="265" mass="28769">MPPEPGLARAGETALPSDSRFRFAWRMPPSGRPDRPLLIAVHGSDRNWLACREAFVPLADRCDISLLAPLFPEGVSTPGMADGYKFLREPDVDYIALLHAMLAAFAEISPFDSRRLFLFGFSGGAQFAHRYALVEATRLAGLVVAAPGNVTLVDDTLPWWAGTKDMDRALGRRLDRAGLGTLPVHLIVGSKDFSEGLVERGPDDPYYSPHSQLGGATRRERIASLARSLKSVAGNVSEETVEGAGHDFAPLAAAAATWLERMMRD</sequence>
<dbReference type="GO" id="GO:0016787">
    <property type="term" value="F:hydrolase activity"/>
    <property type="evidence" value="ECO:0007669"/>
    <property type="project" value="UniProtKB-KW"/>
</dbReference>
<comment type="caution">
    <text evidence="1">The sequence shown here is derived from an EMBL/GenBank/DDBJ whole genome shotgun (WGS) entry which is preliminary data.</text>
</comment>
<reference evidence="1" key="1">
    <citation type="submission" date="2022-08" db="EMBL/GenBank/DDBJ databases">
        <title>Chelativorans sichuanense sp. nov., a paraffin oil-degrading bacterium isolated from a mixture of oil-based drill cuttings and paddy soil.</title>
        <authorList>
            <person name="Yu J."/>
            <person name="Liu H."/>
            <person name="Chen Q."/>
        </authorList>
    </citation>
    <scope>NUCLEOTIDE SEQUENCE</scope>
    <source>
        <strain evidence="1">SCAU 2101</strain>
    </source>
</reference>
<dbReference type="RefSeq" id="WP_261515297.1">
    <property type="nucleotide sequence ID" value="NZ_JAODNV010000009.1"/>
</dbReference>
<organism evidence="1 2">
    <name type="scientific">Chelativorans petroleitrophicus</name>
    <dbReference type="NCBI Taxonomy" id="2975484"/>
    <lineage>
        <taxon>Bacteria</taxon>
        <taxon>Pseudomonadati</taxon>
        <taxon>Pseudomonadota</taxon>
        <taxon>Alphaproteobacteria</taxon>
        <taxon>Hyphomicrobiales</taxon>
        <taxon>Phyllobacteriaceae</taxon>
        <taxon>Chelativorans</taxon>
    </lineage>
</organism>
<name>A0A9X2X827_9HYPH</name>
<gene>
    <name evidence="1" type="ORF">NYR54_08985</name>
</gene>
<dbReference type="Proteomes" id="UP001149009">
    <property type="component" value="Unassembled WGS sequence"/>
</dbReference>
<dbReference type="Gene3D" id="3.40.50.1820">
    <property type="entry name" value="alpha/beta hydrolase"/>
    <property type="match status" value="1"/>
</dbReference>
<dbReference type="InterPro" id="IPR029058">
    <property type="entry name" value="AB_hydrolase_fold"/>
</dbReference>
<dbReference type="EMBL" id="JAODNV010000009">
    <property type="protein sequence ID" value="MCT8990423.1"/>
    <property type="molecule type" value="Genomic_DNA"/>
</dbReference>
<keyword evidence="2" id="KW-1185">Reference proteome</keyword>
<proteinExistence type="predicted"/>
<dbReference type="SUPFAM" id="SSF53474">
    <property type="entry name" value="alpha/beta-Hydrolases"/>
    <property type="match status" value="1"/>
</dbReference>
<protein>
    <submittedName>
        <fullName evidence="1">Alpha/beta hydrolase</fullName>
    </submittedName>
</protein>
<accession>A0A9X2X827</accession>
<keyword evidence="1" id="KW-0378">Hydrolase</keyword>